<reference evidence="11" key="1">
    <citation type="submission" date="2025-08" db="UniProtKB">
        <authorList>
            <consortium name="RefSeq"/>
        </authorList>
    </citation>
    <scope>IDENTIFICATION</scope>
    <source>
        <tissue evidence="11">Testes</tissue>
    </source>
</reference>
<dbReference type="Pfam" id="PF03567">
    <property type="entry name" value="Sulfotransfer_2"/>
    <property type="match status" value="1"/>
</dbReference>
<keyword evidence="10" id="KW-1185">Reference proteome</keyword>
<dbReference type="InterPro" id="IPR005331">
    <property type="entry name" value="Sulfotransferase"/>
</dbReference>
<evidence type="ECO:0000256" key="9">
    <source>
        <dbReference type="RuleBase" id="RU364020"/>
    </source>
</evidence>
<proteinExistence type="inferred from homology"/>
<evidence type="ECO:0000256" key="4">
    <source>
        <dbReference type="ARBA" id="ARBA00022692"/>
    </source>
</evidence>
<keyword evidence="8 9" id="KW-0325">Glycoprotein</keyword>
<keyword evidence="7 9" id="KW-0472">Membrane</keyword>
<keyword evidence="5 9" id="KW-1133">Transmembrane helix</keyword>
<dbReference type="RefSeq" id="XP_006815290.1">
    <property type="nucleotide sequence ID" value="XM_006815227.1"/>
</dbReference>
<keyword evidence="6 9" id="KW-0333">Golgi apparatus</keyword>
<evidence type="ECO:0000256" key="5">
    <source>
        <dbReference type="ARBA" id="ARBA00022989"/>
    </source>
</evidence>
<comment type="subcellular location">
    <subcellularLocation>
        <location evidence="1 9">Golgi apparatus membrane</location>
        <topology evidence="1 9">Single-pass type II membrane protein</topology>
    </subcellularLocation>
</comment>
<evidence type="ECO:0000256" key="8">
    <source>
        <dbReference type="ARBA" id="ARBA00023180"/>
    </source>
</evidence>
<evidence type="ECO:0000256" key="3">
    <source>
        <dbReference type="ARBA" id="ARBA00022679"/>
    </source>
</evidence>
<dbReference type="PANTHER" id="PTHR12137">
    <property type="entry name" value="CARBOHYDRATE SULFOTRANSFERASE"/>
    <property type="match status" value="1"/>
</dbReference>
<gene>
    <name evidence="11" type="primary">LOC102804816</name>
</gene>
<feature type="transmembrane region" description="Helical" evidence="9">
    <location>
        <begin position="6"/>
        <end position="23"/>
    </location>
</feature>
<dbReference type="EC" id="2.8.2.-" evidence="9"/>
<feature type="transmembrane region" description="Helical" evidence="9">
    <location>
        <begin position="30"/>
        <end position="48"/>
    </location>
</feature>
<evidence type="ECO:0000313" key="10">
    <source>
        <dbReference type="Proteomes" id="UP000694865"/>
    </source>
</evidence>
<organism evidence="10 11">
    <name type="scientific">Saccoglossus kowalevskii</name>
    <name type="common">Acorn worm</name>
    <dbReference type="NCBI Taxonomy" id="10224"/>
    <lineage>
        <taxon>Eukaryota</taxon>
        <taxon>Metazoa</taxon>
        <taxon>Hemichordata</taxon>
        <taxon>Enteropneusta</taxon>
        <taxon>Harrimaniidae</taxon>
        <taxon>Saccoglossus</taxon>
    </lineage>
</organism>
<evidence type="ECO:0000256" key="2">
    <source>
        <dbReference type="ARBA" id="ARBA00006339"/>
    </source>
</evidence>
<keyword evidence="9" id="KW-0735">Signal-anchor</keyword>
<accession>A0ABM0M5J9</accession>
<evidence type="ECO:0000256" key="7">
    <source>
        <dbReference type="ARBA" id="ARBA00023136"/>
    </source>
</evidence>
<keyword evidence="9" id="KW-0119">Carbohydrate metabolism</keyword>
<keyword evidence="3 9" id="KW-0808">Transferase</keyword>
<dbReference type="InterPro" id="IPR018011">
    <property type="entry name" value="Carb_sulfotrans_8-10"/>
</dbReference>
<evidence type="ECO:0000256" key="6">
    <source>
        <dbReference type="ARBA" id="ARBA00023034"/>
    </source>
</evidence>
<evidence type="ECO:0000256" key="1">
    <source>
        <dbReference type="ARBA" id="ARBA00004323"/>
    </source>
</evidence>
<comment type="caution">
    <text evidence="9">Lacks conserved residue(s) required for the propagation of feature annotation.</text>
</comment>
<protein>
    <recommendedName>
        <fullName evidence="9">Carbohydrate sulfotransferase</fullName>
        <ecNumber evidence="9">2.8.2.-</ecNumber>
    </recommendedName>
</protein>
<sequence>MRLAGLNYAICSIYIYIYIYITLQMATMGAVRYIPLVILSLLLAIFAISPSLDKNTLQGWNINGRIITARKPDGVAHKWERNNTNDTYSPILSNQDRITHARQSCRCYNVTYNSTSRASVFFSEKYKFMFQLVPKVGSTMWQSVLHNTGEKCRIGNGTNMITCQSLQKLKQYTEVLFVRDPLERLVSCYYSKFHISARLSALYEKLYRSMILDIRKQYPKSKNTQHGRLNITFKEFAQIVISNGLTPLPVSRHWLPQYLNSHICEINYTFIGHIEMLAQDGPFALKVLGINNFVVFPEVHKRKGNEHFDQTFQTLPWQMKKQLVEYYHLDYEIFGYSPPRIVTKHTDN</sequence>
<dbReference type="GeneID" id="102804816"/>
<evidence type="ECO:0000313" key="11">
    <source>
        <dbReference type="RefSeq" id="XP_006815290.1"/>
    </source>
</evidence>
<name>A0ABM0M5J9_SACKO</name>
<keyword evidence="4 9" id="KW-0812">Transmembrane</keyword>
<comment type="similarity">
    <text evidence="2 9">Belongs to the sulfotransferase 2 family.</text>
</comment>
<dbReference type="Proteomes" id="UP000694865">
    <property type="component" value="Unplaced"/>
</dbReference>
<dbReference type="PANTHER" id="PTHR12137:SF54">
    <property type="entry name" value="CARBOHYDRATE SULFOTRANSFERASE"/>
    <property type="match status" value="1"/>
</dbReference>